<dbReference type="NCBIfam" id="TIGR01783">
    <property type="entry name" value="TonB-siderophor"/>
    <property type="match status" value="1"/>
</dbReference>
<reference evidence="18 19" key="1">
    <citation type="submission" date="2020-05" db="EMBL/GenBank/DDBJ databases">
        <title>FDA dAtabase for Regulatory Grade micrObial Sequences (FDA-ARGOS): Supporting development and validation of Infectious Disease Dx tests.</title>
        <authorList>
            <person name="Sproer C."/>
            <person name="Gronow S."/>
            <person name="Severitt S."/>
            <person name="Schroder I."/>
            <person name="Tallon L."/>
            <person name="Sadzewicz L."/>
            <person name="Zhao X."/>
            <person name="Vavikolanu K."/>
            <person name="Mehta A."/>
            <person name="Aluvathingal J."/>
            <person name="Nadendla S."/>
            <person name="Myers T."/>
            <person name="Yan Y."/>
            <person name="Sichtig H."/>
        </authorList>
    </citation>
    <scope>NUCLEOTIDE SEQUENCE [LARGE SCALE GENOMIC DNA]</scope>
    <source>
        <strain evidence="18 19">FDAARGOS_790</strain>
    </source>
</reference>
<dbReference type="Gene3D" id="2.170.130.10">
    <property type="entry name" value="TonB-dependent receptor, plug domain"/>
    <property type="match status" value="1"/>
</dbReference>
<dbReference type="CDD" id="cd01347">
    <property type="entry name" value="ligand_gated_channel"/>
    <property type="match status" value="1"/>
</dbReference>
<dbReference type="InterPro" id="IPR012910">
    <property type="entry name" value="Plug_dom"/>
</dbReference>
<keyword evidence="12 18" id="KW-0675">Receptor</keyword>
<keyword evidence="8" id="KW-0408">Iron</keyword>
<sequence length="799" mass="88328">MPISAKPSYRHMPARLALCAALGAVLPAAAHAQADDRVAHRQSAAPLEAALNQYASAKRVTLSFDPALVAGRQAPALDGDYSVREGFNALLAGSGLVAEQTGARHYVLRAAGSVSTLAPVTVTGESALAERYNPPTTVGSKSPLTQRQIPQSVSVVTQERMAQQAMQTLDDAMQNTPGITVERRDNSRSIFHSRGFDITSYQIDGIPTQYDWRMLSSSDLAVYDRVEVLKGPAGLYNGASGLGGAINLVHKRPQREFGFEGSVSAGSWDNYRSQVDLTGGLNEDGSLRGRLVGVYQDRRFFYDKTNEQHSVLYGALAYDFTPRTTLTIGGGRQERDIHASMWSIPAYVTYGPGGQPTFSLADIKRSTFLGADWNRDQFTSTEAYADLEHRLDNGWTAKLAGRYAENELDREQAYAWGPADTSNDLIRLMSAKGPTRQRQSSYDAYADGPVQLFGREHHVTLGANFTDSRFHNQWNYPTPNWAPIIDITRPRSDFDRLNYAFNNGNDARTRQWGIYSNLRISLADPLTLVAGGRLSWWDLDSTQRNLAGEKSQQASYNGKFTPNIGLLYDLNDTYTLYASYSEVFAPQNGFSTASGDMLEPLKGKQVEAGVKGEFFGGALNASLAAFEVRDENRATLSPDSTTVYVANGKTRNRGFELQVNGQVSPGWNVYAGYTWLQTRVDQSATYDSNVTAVAPRHLLRLWTDYRLPGQWNRYTVGGGVNVQSSTYVAFPQYNGARLEQGGYATVDLKLGYEFNRHLDMALNVTNLFDRKFYQTISSPRSQNVFGEPRAFMLTLRAKY</sequence>
<dbReference type="InterPro" id="IPR037066">
    <property type="entry name" value="Plug_dom_sf"/>
</dbReference>
<dbReference type="Gene3D" id="3.55.50.30">
    <property type="match status" value="1"/>
</dbReference>
<evidence type="ECO:0000256" key="1">
    <source>
        <dbReference type="ARBA" id="ARBA00004571"/>
    </source>
</evidence>
<keyword evidence="19" id="KW-1185">Reference proteome</keyword>
<dbReference type="InterPro" id="IPR011662">
    <property type="entry name" value="Secretin/TonB_short_N"/>
</dbReference>
<keyword evidence="10 15" id="KW-0798">TonB box</keyword>
<dbReference type="Proteomes" id="UP000500970">
    <property type="component" value="Chromosome"/>
</dbReference>
<dbReference type="Pfam" id="PF00593">
    <property type="entry name" value="TonB_dep_Rec_b-barrel"/>
    <property type="match status" value="1"/>
</dbReference>
<comment type="similarity">
    <text evidence="2 14 15">Belongs to the TonB-dependent receptor family.</text>
</comment>
<keyword evidence="9" id="KW-0406">Ion transport</keyword>
<evidence type="ECO:0000256" key="4">
    <source>
        <dbReference type="ARBA" id="ARBA00022452"/>
    </source>
</evidence>
<comment type="subcellular location">
    <subcellularLocation>
        <location evidence="1 14">Cell outer membrane</location>
        <topology evidence="1 14">Multi-pass membrane protein</topology>
    </subcellularLocation>
</comment>
<protein>
    <submittedName>
        <fullName evidence="18">TonB-dependent siderophore receptor</fullName>
    </submittedName>
</protein>
<dbReference type="InterPro" id="IPR010105">
    <property type="entry name" value="TonB_sidphr_rcpt"/>
</dbReference>
<dbReference type="RefSeq" id="WP_173146108.1">
    <property type="nucleotide sequence ID" value="NZ_CP053985.1"/>
</dbReference>
<dbReference type="PANTHER" id="PTHR32552:SF74">
    <property type="entry name" value="HYDROXAMATE SIDEROPHORE RECEPTOR FHUE"/>
    <property type="match status" value="1"/>
</dbReference>
<dbReference type="GO" id="GO:0009279">
    <property type="term" value="C:cell outer membrane"/>
    <property type="evidence" value="ECO:0007669"/>
    <property type="project" value="UniProtKB-SubCell"/>
</dbReference>
<evidence type="ECO:0000256" key="7">
    <source>
        <dbReference type="ARBA" id="ARBA00022729"/>
    </source>
</evidence>
<dbReference type="GO" id="GO:0015891">
    <property type="term" value="P:siderophore transport"/>
    <property type="evidence" value="ECO:0007669"/>
    <property type="project" value="InterPro"/>
</dbReference>
<dbReference type="KEGG" id="apes:FOC84_20860"/>
<dbReference type="SUPFAM" id="SSF56935">
    <property type="entry name" value="Porins"/>
    <property type="match status" value="1"/>
</dbReference>
<dbReference type="EMBL" id="CP053985">
    <property type="protein sequence ID" value="QKH37254.1"/>
    <property type="molecule type" value="Genomic_DNA"/>
</dbReference>
<evidence type="ECO:0000256" key="14">
    <source>
        <dbReference type="PROSITE-ProRule" id="PRU01360"/>
    </source>
</evidence>
<evidence type="ECO:0000256" key="16">
    <source>
        <dbReference type="SAM" id="SignalP"/>
    </source>
</evidence>
<dbReference type="GO" id="GO:0038023">
    <property type="term" value="F:signaling receptor activity"/>
    <property type="evidence" value="ECO:0007669"/>
    <property type="project" value="InterPro"/>
</dbReference>
<dbReference type="PANTHER" id="PTHR32552">
    <property type="entry name" value="FERRICHROME IRON RECEPTOR-RELATED"/>
    <property type="match status" value="1"/>
</dbReference>
<evidence type="ECO:0000256" key="11">
    <source>
        <dbReference type="ARBA" id="ARBA00023136"/>
    </source>
</evidence>
<keyword evidence="13 14" id="KW-0998">Cell outer membrane</keyword>
<dbReference type="GO" id="GO:0015344">
    <property type="term" value="F:siderophore uptake transmembrane transporter activity"/>
    <property type="evidence" value="ECO:0007669"/>
    <property type="project" value="TreeGrafter"/>
</dbReference>
<keyword evidence="4 14" id="KW-1134">Transmembrane beta strand</keyword>
<dbReference type="Pfam" id="PF07660">
    <property type="entry name" value="STN"/>
    <property type="match status" value="1"/>
</dbReference>
<feature type="domain" description="Secretin/TonB short N-terminal" evidence="17">
    <location>
        <begin position="60"/>
        <end position="111"/>
    </location>
</feature>
<evidence type="ECO:0000259" key="17">
    <source>
        <dbReference type="SMART" id="SM00965"/>
    </source>
</evidence>
<evidence type="ECO:0000256" key="2">
    <source>
        <dbReference type="ARBA" id="ARBA00009810"/>
    </source>
</evidence>
<evidence type="ECO:0000256" key="13">
    <source>
        <dbReference type="ARBA" id="ARBA00023237"/>
    </source>
</evidence>
<dbReference type="InterPro" id="IPR036942">
    <property type="entry name" value="Beta-barrel_TonB_sf"/>
</dbReference>
<evidence type="ECO:0000256" key="8">
    <source>
        <dbReference type="ARBA" id="ARBA00023004"/>
    </source>
</evidence>
<evidence type="ECO:0000256" key="6">
    <source>
        <dbReference type="ARBA" id="ARBA00022692"/>
    </source>
</evidence>
<keyword evidence="5" id="KW-0410">Iron transport</keyword>
<dbReference type="PROSITE" id="PS52016">
    <property type="entry name" value="TONB_DEPENDENT_REC_3"/>
    <property type="match status" value="1"/>
</dbReference>
<feature type="chain" id="PRO_5028916106" evidence="16">
    <location>
        <begin position="33"/>
        <end position="799"/>
    </location>
</feature>
<evidence type="ECO:0000256" key="9">
    <source>
        <dbReference type="ARBA" id="ARBA00023065"/>
    </source>
</evidence>
<accession>A0A7D4E2H7</accession>
<dbReference type="AlphaFoldDB" id="A0A7D4E2H7"/>
<gene>
    <name evidence="18" type="ORF">FOC84_20860</name>
</gene>
<dbReference type="Pfam" id="PF07715">
    <property type="entry name" value="Plug"/>
    <property type="match status" value="1"/>
</dbReference>
<proteinExistence type="inferred from homology"/>
<evidence type="ECO:0000313" key="19">
    <source>
        <dbReference type="Proteomes" id="UP000500970"/>
    </source>
</evidence>
<dbReference type="SMART" id="SM00965">
    <property type="entry name" value="STN"/>
    <property type="match status" value="1"/>
</dbReference>
<dbReference type="InterPro" id="IPR000531">
    <property type="entry name" value="Beta-barrel_TonB"/>
</dbReference>
<feature type="signal peptide" evidence="16">
    <location>
        <begin position="1"/>
        <end position="32"/>
    </location>
</feature>
<keyword evidence="11 14" id="KW-0472">Membrane</keyword>
<dbReference type="InterPro" id="IPR039426">
    <property type="entry name" value="TonB-dep_rcpt-like"/>
</dbReference>
<keyword evidence="3 14" id="KW-0813">Transport</keyword>
<evidence type="ECO:0000256" key="5">
    <source>
        <dbReference type="ARBA" id="ARBA00022496"/>
    </source>
</evidence>
<organism evidence="18 19">
    <name type="scientific">Achromobacter pestifer</name>
    <dbReference type="NCBI Taxonomy" id="1353889"/>
    <lineage>
        <taxon>Bacteria</taxon>
        <taxon>Pseudomonadati</taxon>
        <taxon>Pseudomonadota</taxon>
        <taxon>Betaproteobacteria</taxon>
        <taxon>Burkholderiales</taxon>
        <taxon>Alcaligenaceae</taxon>
        <taxon>Achromobacter</taxon>
    </lineage>
</organism>
<dbReference type="Gene3D" id="2.40.170.20">
    <property type="entry name" value="TonB-dependent receptor, beta-barrel domain"/>
    <property type="match status" value="1"/>
</dbReference>
<evidence type="ECO:0000256" key="3">
    <source>
        <dbReference type="ARBA" id="ARBA00022448"/>
    </source>
</evidence>
<evidence type="ECO:0000256" key="15">
    <source>
        <dbReference type="RuleBase" id="RU003357"/>
    </source>
</evidence>
<evidence type="ECO:0000256" key="10">
    <source>
        <dbReference type="ARBA" id="ARBA00023077"/>
    </source>
</evidence>
<evidence type="ECO:0000256" key="12">
    <source>
        <dbReference type="ARBA" id="ARBA00023170"/>
    </source>
</evidence>
<name>A0A7D4E2H7_9BURK</name>
<keyword evidence="7 16" id="KW-0732">Signal</keyword>
<dbReference type="FunFam" id="2.170.130.10:FF:000010">
    <property type="entry name" value="Ferripyoverdine receptor"/>
    <property type="match status" value="1"/>
</dbReference>
<keyword evidence="6 14" id="KW-0812">Transmembrane</keyword>
<evidence type="ECO:0000313" key="18">
    <source>
        <dbReference type="EMBL" id="QKH37254.1"/>
    </source>
</evidence>